<accession>A0A6A6NEF2</accession>
<gene>
    <name evidence="1" type="ORF">GH714_035565</name>
</gene>
<dbReference type="Proteomes" id="UP000467840">
    <property type="component" value="Chromosome 11"/>
</dbReference>
<proteinExistence type="predicted"/>
<protein>
    <submittedName>
        <fullName evidence="1">Uncharacterized protein</fullName>
    </submittedName>
</protein>
<dbReference type="AlphaFoldDB" id="A0A6A6NEF2"/>
<evidence type="ECO:0000313" key="2">
    <source>
        <dbReference type="Proteomes" id="UP000467840"/>
    </source>
</evidence>
<dbReference type="EMBL" id="JAAGAX010000002">
    <property type="protein sequence ID" value="KAF2323458.1"/>
    <property type="molecule type" value="Genomic_DNA"/>
</dbReference>
<name>A0A6A6NEF2_HEVBR</name>
<organism evidence="1 2">
    <name type="scientific">Hevea brasiliensis</name>
    <name type="common">Para rubber tree</name>
    <name type="synonym">Siphonia brasiliensis</name>
    <dbReference type="NCBI Taxonomy" id="3981"/>
    <lineage>
        <taxon>Eukaryota</taxon>
        <taxon>Viridiplantae</taxon>
        <taxon>Streptophyta</taxon>
        <taxon>Embryophyta</taxon>
        <taxon>Tracheophyta</taxon>
        <taxon>Spermatophyta</taxon>
        <taxon>Magnoliopsida</taxon>
        <taxon>eudicotyledons</taxon>
        <taxon>Gunneridae</taxon>
        <taxon>Pentapetalae</taxon>
        <taxon>rosids</taxon>
        <taxon>fabids</taxon>
        <taxon>Malpighiales</taxon>
        <taxon>Euphorbiaceae</taxon>
        <taxon>Crotonoideae</taxon>
        <taxon>Micrandreae</taxon>
        <taxon>Hevea</taxon>
    </lineage>
</organism>
<evidence type="ECO:0000313" key="1">
    <source>
        <dbReference type="EMBL" id="KAF2323458.1"/>
    </source>
</evidence>
<keyword evidence="2" id="KW-1185">Reference proteome</keyword>
<sequence length="192" mass="21366">MESHMEMVEKNLAILEDDVSKLCIDHGQIHSELSGIENILATIARGRTTFEEGEISNPLTLGYEPTAKGSAQCPPPIIWKPNESAIFPKQLELPMFEDEDPLGWLTYADAPNKSFRTLIAAEDEEDMGHVEIITAEIQHSRLEILEVIKAHFARMDLPFFSASGISHPKTMKLQGGLGENEWKSLSLGDKLP</sequence>
<comment type="caution">
    <text evidence="1">The sequence shown here is derived from an EMBL/GenBank/DDBJ whole genome shotgun (WGS) entry which is preliminary data.</text>
</comment>
<reference evidence="1 2" key="1">
    <citation type="journal article" date="2020" name="Mol. Plant">
        <title>The Chromosome-Based Rubber Tree Genome Provides New Insights into Spurge Genome Evolution and Rubber Biosynthesis.</title>
        <authorList>
            <person name="Liu J."/>
            <person name="Shi C."/>
            <person name="Shi C.C."/>
            <person name="Li W."/>
            <person name="Zhang Q.J."/>
            <person name="Zhang Y."/>
            <person name="Li K."/>
            <person name="Lu H.F."/>
            <person name="Shi C."/>
            <person name="Zhu S.T."/>
            <person name="Xiao Z.Y."/>
            <person name="Nan H."/>
            <person name="Yue Y."/>
            <person name="Zhu X.G."/>
            <person name="Wu Y."/>
            <person name="Hong X.N."/>
            <person name="Fan G.Y."/>
            <person name="Tong Y."/>
            <person name="Zhang D."/>
            <person name="Mao C.L."/>
            <person name="Liu Y.L."/>
            <person name="Hao S.J."/>
            <person name="Liu W.Q."/>
            <person name="Lv M.Q."/>
            <person name="Zhang H.B."/>
            <person name="Liu Y."/>
            <person name="Hu-Tang G.R."/>
            <person name="Wang J.P."/>
            <person name="Wang J.H."/>
            <person name="Sun Y.H."/>
            <person name="Ni S.B."/>
            <person name="Chen W.B."/>
            <person name="Zhang X.C."/>
            <person name="Jiao Y.N."/>
            <person name="Eichler E.E."/>
            <person name="Li G.H."/>
            <person name="Liu X."/>
            <person name="Gao L.Z."/>
        </authorList>
    </citation>
    <scope>NUCLEOTIDE SEQUENCE [LARGE SCALE GENOMIC DNA]</scope>
    <source>
        <strain evidence="2">cv. GT1</strain>
        <tissue evidence="1">Leaf</tissue>
    </source>
</reference>